<feature type="compositionally biased region" description="Low complexity" evidence="1">
    <location>
        <begin position="391"/>
        <end position="404"/>
    </location>
</feature>
<feature type="region of interest" description="Disordered" evidence="1">
    <location>
        <begin position="258"/>
        <end position="404"/>
    </location>
</feature>
<comment type="caution">
    <text evidence="2">The sequence shown here is derived from an EMBL/GenBank/DDBJ whole genome shotgun (WGS) entry which is preliminary data.</text>
</comment>
<protein>
    <submittedName>
        <fullName evidence="2">Uncharacterized protein</fullName>
    </submittedName>
</protein>
<dbReference type="Proteomes" id="UP001175000">
    <property type="component" value="Unassembled WGS sequence"/>
</dbReference>
<gene>
    <name evidence="2" type="ORF">B0T14DRAFT_559335</name>
</gene>
<feature type="compositionally biased region" description="Low complexity" evidence="1">
    <location>
        <begin position="356"/>
        <end position="381"/>
    </location>
</feature>
<accession>A0AA39XCR6</accession>
<name>A0AA39XCR6_9PEZI</name>
<dbReference type="AlphaFoldDB" id="A0AA39XCR6"/>
<keyword evidence="3" id="KW-1185">Reference proteome</keyword>
<evidence type="ECO:0000313" key="2">
    <source>
        <dbReference type="EMBL" id="KAK0631546.1"/>
    </source>
</evidence>
<feature type="compositionally biased region" description="Gly residues" evidence="1">
    <location>
        <begin position="289"/>
        <end position="307"/>
    </location>
</feature>
<evidence type="ECO:0000313" key="3">
    <source>
        <dbReference type="Proteomes" id="UP001175000"/>
    </source>
</evidence>
<feature type="compositionally biased region" description="Low complexity" evidence="1">
    <location>
        <begin position="308"/>
        <end position="325"/>
    </location>
</feature>
<organism evidence="2 3">
    <name type="scientific">Immersiella caudata</name>
    <dbReference type="NCBI Taxonomy" id="314043"/>
    <lineage>
        <taxon>Eukaryota</taxon>
        <taxon>Fungi</taxon>
        <taxon>Dikarya</taxon>
        <taxon>Ascomycota</taxon>
        <taxon>Pezizomycotina</taxon>
        <taxon>Sordariomycetes</taxon>
        <taxon>Sordariomycetidae</taxon>
        <taxon>Sordariales</taxon>
        <taxon>Lasiosphaeriaceae</taxon>
        <taxon>Immersiella</taxon>
    </lineage>
</organism>
<evidence type="ECO:0000256" key="1">
    <source>
        <dbReference type="SAM" id="MobiDB-lite"/>
    </source>
</evidence>
<proteinExistence type="predicted"/>
<sequence>MSAITTPGPCTASPACTVSGRVLKTIWRPRSYIEEEKTGTVVVVQIINTVLDTTRYSTIGNQLPSGYQPPPTNSAGTKIATITYSRRDQLFTTTVAYPTPFLIFPDTYRVVGDYQLNTSSGPQCVTHQDKTFDILINPQPAWDWEHPEWNLGYYFNPKDPLGWGYGEHYDTDGDGEASIGVWGANAFLEANEVLPDDNPEFPHAVARTCKAGAYHLPNLFRADPDWKVVGQTSVVYEGEAEATVGADRPRMSSDLWAQTAGGNPAGIGQNSVGRQGGDGTAAIPIAAGPSGGPLQGVGTGPGDGVQRGQGTAAATATAARPDGSSPHGGTGSGGTVPVEGGKGTANTIPTARPGRSSSQSSGAGSGEAAQEGQATAATATTIRPGQGSSPGSDTTSAARGTSSGSNLIAWPLWAVMAMASVALLSFGP</sequence>
<reference evidence="2" key="1">
    <citation type="submission" date="2023-06" db="EMBL/GenBank/DDBJ databases">
        <title>Genome-scale phylogeny and comparative genomics of the fungal order Sordariales.</title>
        <authorList>
            <consortium name="Lawrence Berkeley National Laboratory"/>
            <person name="Hensen N."/>
            <person name="Bonometti L."/>
            <person name="Westerberg I."/>
            <person name="Brannstrom I.O."/>
            <person name="Guillou S."/>
            <person name="Cros-Aarteil S."/>
            <person name="Calhoun S."/>
            <person name="Haridas S."/>
            <person name="Kuo A."/>
            <person name="Mondo S."/>
            <person name="Pangilinan J."/>
            <person name="Riley R."/>
            <person name="Labutti K."/>
            <person name="Andreopoulos B."/>
            <person name="Lipzen A."/>
            <person name="Chen C."/>
            <person name="Yanf M."/>
            <person name="Daum C."/>
            <person name="Ng V."/>
            <person name="Clum A."/>
            <person name="Steindorff A."/>
            <person name="Ohm R."/>
            <person name="Martin F."/>
            <person name="Silar P."/>
            <person name="Natvig D."/>
            <person name="Lalanne C."/>
            <person name="Gautier V."/>
            <person name="Ament-Velasquez S.L."/>
            <person name="Kruys A."/>
            <person name="Hutchinson M.I."/>
            <person name="Powell A.J."/>
            <person name="Barry K."/>
            <person name="Miller A.N."/>
            <person name="Grigoriev I.V."/>
            <person name="Debuchy R."/>
            <person name="Gladieux P."/>
            <person name="Thoren M.H."/>
            <person name="Johannesson H."/>
        </authorList>
    </citation>
    <scope>NUCLEOTIDE SEQUENCE</scope>
    <source>
        <strain evidence="2">CBS 606.72</strain>
    </source>
</reference>
<dbReference type="EMBL" id="JAULSU010000001">
    <property type="protein sequence ID" value="KAK0631546.1"/>
    <property type="molecule type" value="Genomic_DNA"/>
</dbReference>